<organism evidence="11 12">
    <name type="scientific">Actinomadura viridis</name>
    <dbReference type="NCBI Taxonomy" id="58110"/>
    <lineage>
        <taxon>Bacteria</taxon>
        <taxon>Bacillati</taxon>
        <taxon>Actinomycetota</taxon>
        <taxon>Actinomycetes</taxon>
        <taxon>Streptosporangiales</taxon>
        <taxon>Thermomonosporaceae</taxon>
        <taxon>Actinomadura</taxon>
    </lineage>
</organism>
<dbReference type="Pfam" id="PF16919">
    <property type="entry name" value="PknG_rubred"/>
    <property type="match status" value="1"/>
</dbReference>
<dbReference type="InterPro" id="IPR000719">
    <property type="entry name" value="Prot_kinase_dom"/>
</dbReference>
<feature type="region of interest" description="Disordered" evidence="9">
    <location>
        <begin position="38"/>
        <end position="67"/>
    </location>
</feature>
<accession>A0A931GKQ7</accession>
<proteinExistence type="predicted"/>
<dbReference type="AlphaFoldDB" id="A0A931GKQ7"/>
<dbReference type="GO" id="GO:0005524">
    <property type="term" value="F:ATP binding"/>
    <property type="evidence" value="ECO:0007669"/>
    <property type="project" value="UniProtKB-KW"/>
</dbReference>
<evidence type="ECO:0000256" key="8">
    <source>
        <dbReference type="ARBA" id="ARBA00048679"/>
    </source>
</evidence>
<dbReference type="PANTHER" id="PTHR24363:SF0">
    <property type="entry name" value="SERINE_THREONINE KINASE LIKE DOMAIN CONTAINING 1"/>
    <property type="match status" value="1"/>
</dbReference>
<comment type="catalytic activity">
    <reaction evidence="8">
        <text>L-seryl-[protein] + ATP = O-phospho-L-seryl-[protein] + ADP + H(+)</text>
        <dbReference type="Rhea" id="RHEA:17989"/>
        <dbReference type="Rhea" id="RHEA-COMP:9863"/>
        <dbReference type="Rhea" id="RHEA-COMP:11604"/>
        <dbReference type="ChEBI" id="CHEBI:15378"/>
        <dbReference type="ChEBI" id="CHEBI:29999"/>
        <dbReference type="ChEBI" id="CHEBI:30616"/>
        <dbReference type="ChEBI" id="CHEBI:83421"/>
        <dbReference type="ChEBI" id="CHEBI:456216"/>
        <dbReference type="EC" id="2.7.11.1"/>
    </reaction>
</comment>
<keyword evidence="12" id="KW-1185">Reference proteome</keyword>
<reference evidence="11" key="1">
    <citation type="submission" date="2020-11" db="EMBL/GenBank/DDBJ databases">
        <title>Sequencing the genomes of 1000 actinobacteria strains.</title>
        <authorList>
            <person name="Klenk H.-P."/>
        </authorList>
    </citation>
    <scope>NUCLEOTIDE SEQUENCE</scope>
    <source>
        <strain evidence="11">DSM 43175</strain>
    </source>
</reference>
<keyword evidence="4" id="KW-0547">Nucleotide-binding</keyword>
<keyword evidence="6" id="KW-0067">ATP-binding</keyword>
<comment type="catalytic activity">
    <reaction evidence="7">
        <text>L-threonyl-[protein] + ATP = O-phospho-L-threonyl-[protein] + ADP + H(+)</text>
        <dbReference type="Rhea" id="RHEA:46608"/>
        <dbReference type="Rhea" id="RHEA-COMP:11060"/>
        <dbReference type="Rhea" id="RHEA-COMP:11605"/>
        <dbReference type="ChEBI" id="CHEBI:15378"/>
        <dbReference type="ChEBI" id="CHEBI:30013"/>
        <dbReference type="ChEBI" id="CHEBI:30616"/>
        <dbReference type="ChEBI" id="CHEBI:61977"/>
        <dbReference type="ChEBI" id="CHEBI:456216"/>
        <dbReference type="EC" id="2.7.11.1"/>
    </reaction>
</comment>
<gene>
    <name evidence="11" type="ORF">IW256_005256</name>
</gene>
<dbReference type="RefSeq" id="WP_231403933.1">
    <property type="nucleotide sequence ID" value="NZ_BAABES010000001.1"/>
</dbReference>
<dbReference type="Pfam" id="PF16918">
    <property type="entry name" value="PknG_TPR"/>
    <property type="match status" value="1"/>
</dbReference>
<dbReference type="Gene3D" id="1.10.510.10">
    <property type="entry name" value="Transferase(Phosphotransferase) domain 1"/>
    <property type="match status" value="1"/>
</dbReference>
<keyword evidence="2" id="KW-0723">Serine/threonine-protein kinase</keyword>
<dbReference type="InterPro" id="IPR011990">
    <property type="entry name" value="TPR-like_helical_dom_sf"/>
</dbReference>
<dbReference type="PANTHER" id="PTHR24363">
    <property type="entry name" value="SERINE/THREONINE PROTEIN KINASE"/>
    <property type="match status" value="1"/>
</dbReference>
<dbReference type="Gene3D" id="1.25.40.10">
    <property type="entry name" value="Tetratricopeptide repeat domain"/>
    <property type="match status" value="1"/>
</dbReference>
<evidence type="ECO:0000256" key="9">
    <source>
        <dbReference type="SAM" id="MobiDB-lite"/>
    </source>
</evidence>
<evidence type="ECO:0000256" key="5">
    <source>
        <dbReference type="ARBA" id="ARBA00022777"/>
    </source>
</evidence>
<dbReference type="SUPFAM" id="SSF56112">
    <property type="entry name" value="Protein kinase-like (PK-like)"/>
    <property type="match status" value="1"/>
</dbReference>
<dbReference type="FunFam" id="1.10.510.10:FF:000306">
    <property type="entry name" value="Serine/threonine protein kinase"/>
    <property type="match status" value="1"/>
</dbReference>
<keyword evidence="5 11" id="KW-0418">Kinase</keyword>
<dbReference type="SUPFAM" id="SSF48452">
    <property type="entry name" value="TPR-like"/>
    <property type="match status" value="1"/>
</dbReference>
<evidence type="ECO:0000256" key="7">
    <source>
        <dbReference type="ARBA" id="ARBA00047899"/>
    </source>
</evidence>
<evidence type="ECO:0000313" key="11">
    <source>
        <dbReference type="EMBL" id="MBG6091143.1"/>
    </source>
</evidence>
<evidence type="ECO:0000256" key="2">
    <source>
        <dbReference type="ARBA" id="ARBA00022527"/>
    </source>
</evidence>
<evidence type="ECO:0000313" key="12">
    <source>
        <dbReference type="Proteomes" id="UP000614047"/>
    </source>
</evidence>
<feature type="compositionally biased region" description="Low complexity" evidence="9">
    <location>
        <begin position="57"/>
        <end position="67"/>
    </location>
</feature>
<dbReference type="GO" id="GO:0004674">
    <property type="term" value="F:protein serine/threonine kinase activity"/>
    <property type="evidence" value="ECO:0007669"/>
    <property type="project" value="UniProtKB-KW"/>
</dbReference>
<dbReference type="InterPro" id="IPR031634">
    <property type="entry name" value="PknG_rubred"/>
</dbReference>
<evidence type="ECO:0000256" key="4">
    <source>
        <dbReference type="ARBA" id="ARBA00022741"/>
    </source>
</evidence>
<evidence type="ECO:0000259" key="10">
    <source>
        <dbReference type="PROSITE" id="PS50011"/>
    </source>
</evidence>
<comment type="caution">
    <text evidence="11">The sequence shown here is derived from an EMBL/GenBank/DDBJ whole genome shotgun (WGS) entry which is preliminary data.</text>
</comment>
<dbReference type="EMBL" id="JADOUA010000001">
    <property type="protein sequence ID" value="MBG6091143.1"/>
    <property type="molecule type" value="Genomic_DNA"/>
</dbReference>
<sequence length="704" mass="74032">MNAAMNAAMNTAPACARTDCSGRIRDGYCDRCGHAPGPAASRPTAGTAPPSRPSPHPTSSSASSPVSARVPWGTLGAGLVDIPPVPLRDPASAVLADPHVPEHKRFCGSCDAEVGRGRDGRPGRPEGYCPRCGTRFRFTPALARGDLVAAQYEVLGCLAHGGTGWVYLARDREVSGRWVALKGLLGTGDPDLLAAAAAERRFLAAVEHPNIVRIHNFVQHFGAGYIVMEYVGGRSLKEIVLERRRAGESPPLAHVLAYGLEALRALGHLHDLGLLYCDFKPDNAIHTGDQLKLIDLGGVRRAGDPDGPVYGTVGYQAPEIAERGPSIGSDLYTVARTMAVLSFEFTGFTGKYRESLPDRDRVQILKRYGSYDRLLRRGAHPDPAERFGSAAEMAEQVAGVLHEVLAGGGRPRPPFPGRFEPGPPPAVAGPGVLPGAAWVADALPAPLLDDPGPAGDGLRSAAGLIARGEHEPAQRLLAGLAGDWRAAWYLGISALKAGEVATAERHFDRVHGLVPGETPPKLALGLCAELRGDHAAAARHHEPAWRAGGYVSAAFGLARARFAEGDRAGAMEALAAVPAASGHHADAQAAMIVAALAGRDPAGVGSRELAEAAERLENLGLPAARHHRLAVFVLDAALRRLRARPHAPSPAGGGTEILGVQLTEPGLRQGLERHYRALARLAGSRPERVALVELANAARPRTVV</sequence>
<evidence type="ECO:0000256" key="1">
    <source>
        <dbReference type="ARBA" id="ARBA00012513"/>
    </source>
</evidence>
<name>A0A931GKQ7_9ACTN</name>
<evidence type="ECO:0000256" key="6">
    <source>
        <dbReference type="ARBA" id="ARBA00022840"/>
    </source>
</evidence>
<dbReference type="EC" id="2.7.11.1" evidence="1"/>
<dbReference type="Gene3D" id="3.30.200.20">
    <property type="entry name" value="Phosphorylase Kinase, domain 1"/>
    <property type="match status" value="1"/>
</dbReference>
<dbReference type="InterPro" id="IPR031636">
    <property type="entry name" value="PknG_TPR"/>
</dbReference>
<dbReference type="Proteomes" id="UP000614047">
    <property type="component" value="Unassembled WGS sequence"/>
</dbReference>
<protein>
    <recommendedName>
        <fullName evidence="1">non-specific serine/threonine protein kinase</fullName>
        <ecNumber evidence="1">2.7.11.1</ecNumber>
    </recommendedName>
</protein>
<dbReference type="PROSITE" id="PS50011">
    <property type="entry name" value="PROTEIN_KINASE_DOM"/>
    <property type="match status" value="1"/>
</dbReference>
<feature type="domain" description="Protein kinase" evidence="10">
    <location>
        <begin position="152"/>
        <end position="427"/>
    </location>
</feature>
<dbReference type="Pfam" id="PF00069">
    <property type="entry name" value="Pkinase"/>
    <property type="match status" value="1"/>
</dbReference>
<keyword evidence="3 11" id="KW-0808">Transferase</keyword>
<dbReference type="InterPro" id="IPR011009">
    <property type="entry name" value="Kinase-like_dom_sf"/>
</dbReference>
<evidence type="ECO:0000256" key="3">
    <source>
        <dbReference type="ARBA" id="ARBA00022679"/>
    </source>
</evidence>